<name>A0ABX7RGB8_9GAMM</name>
<dbReference type="EMBL" id="CP071517">
    <property type="protein sequence ID" value="QSX76474.1"/>
    <property type="molecule type" value="Genomic_DNA"/>
</dbReference>
<dbReference type="Gene3D" id="3.30.1360.180">
    <property type="match status" value="1"/>
</dbReference>
<evidence type="ECO:0000313" key="2">
    <source>
        <dbReference type="EMBL" id="QSX76474.1"/>
    </source>
</evidence>
<proteinExistence type="predicted"/>
<feature type="chain" id="PRO_5046208849" evidence="1">
    <location>
        <begin position="30"/>
        <end position="425"/>
    </location>
</feature>
<keyword evidence="3" id="KW-1185">Reference proteome</keyword>
<dbReference type="Gene3D" id="3.40.720.10">
    <property type="entry name" value="Alkaline Phosphatase, subunit A"/>
    <property type="match status" value="1"/>
</dbReference>
<evidence type="ECO:0000313" key="3">
    <source>
        <dbReference type="Proteomes" id="UP000663400"/>
    </source>
</evidence>
<dbReference type="InterPro" id="IPR017850">
    <property type="entry name" value="Alkaline_phosphatase_core_sf"/>
</dbReference>
<dbReference type="SUPFAM" id="SSF53649">
    <property type="entry name" value="Alkaline phosphatase-like"/>
    <property type="match status" value="1"/>
</dbReference>
<feature type="signal peptide" evidence="1">
    <location>
        <begin position="1"/>
        <end position="29"/>
    </location>
</feature>
<dbReference type="PANTHER" id="PTHR10151:SF120">
    <property type="entry name" value="BIS(5'-ADENOSYL)-TRIPHOSPHATASE"/>
    <property type="match status" value="1"/>
</dbReference>
<keyword evidence="1" id="KW-0732">Signal</keyword>
<dbReference type="RefSeq" id="WP_200606420.1">
    <property type="nucleotide sequence ID" value="NZ_CP071517.1"/>
</dbReference>
<dbReference type="PROSITE" id="PS51257">
    <property type="entry name" value="PROKAR_LIPOPROTEIN"/>
    <property type="match status" value="1"/>
</dbReference>
<accession>A0ABX7RGB8</accession>
<dbReference type="InterPro" id="IPR002591">
    <property type="entry name" value="Phosphodiest/P_Trfase"/>
</dbReference>
<organism evidence="2 3">
    <name type="scientific">Lysobacter arenosi</name>
    <dbReference type="NCBI Taxonomy" id="2795387"/>
    <lineage>
        <taxon>Bacteria</taxon>
        <taxon>Pseudomonadati</taxon>
        <taxon>Pseudomonadota</taxon>
        <taxon>Gammaproteobacteria</taxon>
        <taxon>Lysobacterales</taxon>
        <taxon>Lysobacteraceae</taxon>
        <taxon>Lysobacter</taxon>
    </lineage>
</organism>
<reference evidence="2 3" key="1">
    <citation type="submission" date="2021-02" db="EMBL/GenBank/DDBJ databases">
        <title>Lysobacter arenosi sp. nov., isolated from soil of gangwondo yeongwol, south Korea.</title>
        <authorList>
            <person name="Kim K.R."/>
            <person name="Kim K.H."/>
            <person name="Jeon C.O."/>
        </authorList>
    </citation>
    <scope>NUCLEOTIDE SEQUENCE [LARGE SCALE GENOMIC DNA]</scope>
    <source>
        <strain evidence="2 3">R7</strain>
    </source>
</reference>
<dbReference type="Pfam" id="PF01663">
    <property type="entry name" value="Phosphodiest"/>
    <property type="match status" value="1"/>
</dbReference>
<protein>
    <submittedName>
        <fullName evidence="2">Alkaline phosphatase family protein</fullName>
    </submittedName>
</protein>
<dbReference type="Proteomes" id="UP000663400">
    <property type="component" value="Chromosome"/>
</dbReference>
<dbReference type="CDD" id="cd16018">
    <property type="entry name" value="Enpp"/>
    <property type="match status" value="1"/>
</dbReference>
<dbReference type="PANTHER" id="PTHR10151">
    <property type="entry name" value="ECTONUCLEOTIDE PYROPHOSPHATASE/PHOSPHODIESTERASE"/>
    <property type="match status" value="1"/>
</dbReference>
<sequence length="425" mass="46250">MPSIRFAAAAACLALASALSGCTTAPPHAAVASASATLPARADSLLLVSIDGFRADYLDRGITPNLARIAAQGVRAQWMNPSYPSLTFPNHYTLVTGLRPDHHGIVHNSMWEDRLGTFRASDRTAVGTSQWWGGEPIWVGADKAGLRTATMFWPGSEAPIKGRRPQRWMPFDKNLSADARVDQVLAWLDEPASTRPQLATLYFDQLDVAGHDHGPDSPQVQQTIIELDAAIGRLLDRLDARDQLDRINLIIVSDHGMASVGPGHVIAVEDMVAPEDATVVSVGQSIGIAPKRGRKAMVEKQLLGEHAQYDCWRKDELPERWHYGSNPRVPAIICQMHEGWDALAREKVTERPPGITRGSHGFDPALPSMRAIFLARGPSFRQGAVLPAFDNVDVYPLLARLLKVAPAPNDGDPATLLPALRDQGR</sequence>
<gene>
    <name evidence="2" type="ORF">HIV01_008385</name>
</gene>
<evidence type="ECO:0000256" key="1">
    <source>
        <dbReference type="SAM" id="SignalP"/>
    </source>
</evidence>